<dbReference type="EMBL" id="LCYG01000091">
    <property type="protein sequence ID" value="KLK90236.1"/>
    <property type="molecule type" value="Genomic_DNA"/>
</dbReference>
<keyword evidence="2" id="KW-1185">Reference proteome</keyword>
<dbReference type="Proteomes" id="UP000035489">
    <property type="component" value="Unassembled WGS sequence"/>
</dbReference>
<dbReference type="OrthoDB" id="20942at2"/>
<name>A0A0H1R5Z1_9HYPH</name>
<dbReference type="Pfam" id="PF10025">
    <property type="entry name" value="DUF2267"/>
    <property type="match status" value="1"/>
</dbReference>
<protein>
    <recommendedName>
        <fullName evidence="3">DUF2267 domain-containing protein</fullName>
    </recommendedName>
</protein>
<dbReference type="InterPro" id="IPR018727">
    <property type="entry name" value="DUF2267"/>
</dbReference>
<organism evidence="1 2">
    <name type="scientific">Microvirga vignae</name>
    <dbReference type="NCBI Taxonomy" id="1225564"/>
    <lineage>
        <taxon>Bacteria</taxon>
        <taxon>Pseudomonadati</taxon>
        <taxon>Pseudomonadota</taxon>
        <taxon>Alphaproteobacteria</taxon>
        <taxon>Hyphomicrobiales</taxon>
        <taxon>Methylobacteriaceae</taxon>
        <taxon>Microvirga</taxon>
    </lineage>
</organism>
<dbReference type="Gene3D" id="1.10.490.110">
    <property type="entry name" value="Uncharacterized conserved protein DUF2267"/>
    <property type="match status" value="1"/>
</dbReference>
<evidence type="ECO:0000313" key="2">
    <source>
        <dbReference type="Proteomes" id="UP000035489"/>
    </source>
</evidence>
<evidence type="ECO:0000313" key="1">
    <source>
        <dbReference type="EMBL" id="KLK90236.1"/>
    </source>
</evidence>
<gene>
    <name evidence="1" type="ORF">AA309_26855</name>
</gene>
<dbReference type="PATRIC" id="fig|1225564.3.peg.6993"/>
<comment type="caution">
    <text evidence="1">The sequence shown here is derived from an EMBL/GenBank/DDBJ whole genome shotgun (WGS) entry which is preliminary data.</text>
</comment>
<evidence type="ECO:0008006" key="3">
    <source>
        <dbReference type="Google" id="ProtNLM"/>
    </source>
</evidence>
<reference evidence="1 2" key="1">
    <citation type="submission" date="2015-05" db="EMBL/GenBank/DDBJ databases">
        <title>Draft genome sequence of Microvirga vignae strain BR3299, a novel nitrogen fixing bacteria isolated from Brazil semi-aired region.</title>
        <authorList>
            <person name="Zilli J.E."/>
            <person name="Passos S.R."/>
            <person name="Leite J."/>
            <person name="Baldani J.I."/>
            <person name="Xavier G.R."/>
            <person name="Rumjaneck N.G."/>
            <person name="Simoes-Araujo J.L."/>
        </authorList>
    </citation>
    <scope>NUCLEOTIDE SEQUENCE [LARGE SCALE GENOMIC DNA]</scope>
    <source>
        <strain evidence="1 2">BR3299</strain>
    </source>
</reference>
<dbReference type="InterPro" id="IPR038282">
    <property type="entry name" value="DUF2267_sf"/>
</dbReference>
<dbReference type="RefSeq" id="WP_047192093.1">
    <property type="nucleotide sequence ID" value="NZ_LCYG01000091.1"/>
</dbReference>
<dbReference type="AlphaFoldDB" id="A0A0H1R5Z1"/>
<proteinExistence type="predicted"/>
<dbReference type="STRING" id="1225564.AA309_26855"/>
<sequence>MSTNGLEVFDKTLHTTNTWLKEIMEVLGPDRHVAWHALGAVLRAVRDRIPLELSAHLSAELPLLVRGLFYDQWRPAMAPERYRSLDEFLQHVDSNLRSTRPVDPEDATRAVFTVLTRHLPEGQLEKVRHALPEDVRAIWPERASLGDRTRVELEIDRNRLAREA</sequence>
<accession>A0A0H1R5Z1</accession>